<evidence type="ECO:0000256" key="2">
    <source>
        <dbReference type="ARBA" id="ARBA00022679"/>
    </source>
</evidence>
<dbReference type="AlphaFoldDB" id="A0A246F892"/>
<feature type="domain" description="Erythromycin biosynthesis protein CIII-like C-terminal" evidence="3">
    <location>
        <begin position="302"/>
        <end position="424"/>
    </location>
</feature>
<evidence type="ECO:0000313" key="5">
    <source>
        <dbReference type="Proteomes" id="UP000198145"/>
    </source>
</evidence>
<dbReference type="GO" id="GO:0008194">
    <property type="term" value="F:UDP-glycosyltransferase activity"/>
    <property type="evidence" value="ECO:0007669"/>
    <property type="project" value="InterPro"/>
</dbReference>
<accession>A0A246F892</accession>
<protein>
    <submittedName>
        <fullName evidence="4">Glycosyl transferase family 1</fullName>
    </submittedName>
</protein>
<gene>
    <name evidence="4" type="ORF">CEG18_24455</name>
</gene>
<reference evidence="4 5" key="1">
    <citation type="submission" date="2017-06" db="EMBL/GenBank/DDBJ databases">
        <title>Draft genome of Pseudomonas nitroreducens DF05.</title>
        <authorList>
            <person name="Iyer R."/>
        </authorList>
    </citation>
    <scope>NUCLEOTIDE SEQUENCE [LARGE SCALE GENOMIC DNA]</scope>
    <source>
        <strain evidence="4 5">DF05</strain>
    </source>
</reference>
<dbReference type="InterPro" id="IPR010610">
    <property type="entry name" value="EryCIII-like_C"/>
</dbReference>
<dbReference type="Pfam" id="PF06722">
    <property type="entry name" value="EryCIII-like_C"/>
    <property type="match status" value="1"/>
</dbReference>
<dbReference type="PANTHER" id="PTHR48043">
    <property type="entry name" value="EG:EG0003.4 PROTEIN-RELATED"/>
    <property type="match status" value="1"/>
</dbReference>
<evidence type="ECO:0000256" key="1">
    <source>
        <dbReference type="ARBA" id="ARBA00022676"/>
    </source>
</evidence>
<dbReference type="PROSITE" id="PS51257">
    <property type="entry name" value="PROKAR_LIPOPROTEIN"/>
    <property type="match status" value="1"/>
</dbReference>
<dbReference type="InterPro" id="IPR050271">
    <property type="entry name" value="UDP-glycosyltransferase"/>
</dbReference>
<organism evidence="4 5">
    <name type="scientific">Pseudomonas nitroreducens</name>
    <dbReference type="NCBI Taxonomy" id="46680"/>
    <lineage>
        <taxon>Bacteria</taxon>
        <taxon>Pseudomonadati</taxon>
        <taxon>Pseudomonadota</taxon>
        <taxon>Gammaproteobacteria</taxon>
        <taxon>Pseudomonadales</taxon>
        <taxon>Pseudomonadaceae</taxon>
        <taxon>Pseudomonas</taxon>
    </lineage>
</organism>
<name>A0A246F892_PSENT</name>
<proteinExistence type="predicted"/>
<comment type="caution">
    <text evidence="4">The sequence shown here is derived from an EMBL/GenBank/DDBJ whole genome shotgun (WGS) entry which is preliminary data.</text>
</comment>
<dbReference type="CDD" id="cd03784">
    <property type="entry name" value="GT1_Gtf-like"/>
    <property type="match status" value="1"/>
</dbReference>
<dbReference type="SUPFAM" id="SSF53756">
    <property type="entry name" value="UDP-Glycosyltransferase/glycogen phosphorylase"/>
    <property type="match status" value="1"/>
</dbReference>
<keyword evidence="2 4" id="KW-0808">Transferase</keyword>
<dbReference type="PANTHER" id="PTHR48043:SF145">
    <property type="entry name" value="FI06409P-RELATED"/>
    <property type="match status" value="1"/>
</dbReference>
<dbReference type="RefSeq" id="WP_088421106.1">
    <property type="nucleotide sequence ID" value="NZ_NJBA01000009.1"/>
</dbReference>
<dbReference type="GO" id="GO:0016758">
    <property type="term" value="F:hexosyltransferase activity"/>
    <property type="evidence" value="ECO:0007669"/>
    <property type="project" value="UniProtKB-ARBA"/>
</dbReference>
<sequence length="434" mass="49268">MSSERKVIAFFPEAAYGPALNSVGIAQACEALGHKAVFLTDPGMTGVYAAYGFEEHYVNMSEPMPAEEMARYWTDFINGHIPNFRKAPIDQLDNYVKECWEAIVSTAKWAQKELPAILDRIKPDLICVDNVILFPAIKHYGKPWVRIISCSENEVHDPDIPPYLSGMSVDDKDGHARFQKRFEEVIAPIHADFNDFLAQCGERPYPLGTFFEESPYMNLLLYPDPVKFQRRHPLPARQFHYLQGCVRTDKPYEIPQFKAHNDKPLLYVSFGSLGSGDVELLKRLVTTIGKLPYRALFNVGEHVEKYTDLPDNVIVSNWYPQPSVIAQVDGVIHHGGNNSFTECLFFGKPAIVMPYVWDGHDNAMRAQESGHGLRMDRYDWSEEDLARNIAQLLGDELMQERLARTSDYMRSRKGPEDAARILDQLMGGKAVNHA</sequence>
<evidence type="ECO:0000259" key="3">
    <source>
        <dbReference type="Pfam" id="PF06722"/>
    </source>
</evidence>
<dbReference type="STRING" id="46680.GCA_000807755_00528"/>
<dbReference type="InterPro" id="IPR002213">
    <property type="entry name" value="UDP_glucos_trans"/>
</dbReference>
<dbReference type="EMBL" id="NJBA01000009">
    <property type="protein sequence ID" value="OWP48540.1"/>
    <property type="molecule type" value="Genomic_DNA"/>
</dbReference>
<keyword evidence="1" id="KW-0328">Glycosyltransferase</keyword>
<dbReference type="Proteomes" id="UP000198145">
    <property type="component" value="Unassembled WGS sequence"/>
</dbReference>
<dbReference type="eggNOG" id="COG1819">
    <property type="taxonomic scope" value="Bacteria"/>
</dbReference>
<dbReference type="Gene3D" id="3.40.50.2000">
    <property type="entry name" value="Glycogen Phosphorylase B"/>
    <property type="match status" value="2"/>
</dbReference>
<evidence type="ECO:0000313" key="4">
    <source>
        <dbReference type="EMBL" id="OWP48540.1"/>
    </source>
</evidence>